<dbReference type="SMART" id="SM00969">
    <property type="entry name" value="SOCS_box"/>
    <property type="match status" value="1"/>
</dbReference>
<dbReference type="EMBL" id="BGPR01009625">
    <property type="protein sequence ID" value="GBN41223.1"/>
    <property type="molecule type" value="Genomic_DNA"/>
</dbReference>
<dbReference type="SUPFAM" id="SSF158235">
    <property type="entry name" value="SOCS box-like"/>
    <property type="match status" value="1"/>
</dbReference>
<proteinExistence type="predicted"/>
<comment type="caution">
    <text evidence="2">The sequence shown here is derived from an EMBL/GenBank/DDBJ whole genome shotgun (WGS) entry which is preliminary data.</text>
</comment>
<dbReference type="Proteomes" id="UP000499080">
    <property type="component" value="Unassembled WGS sequence"/>
</dbReference>
<dbReference type="CDD" id="cd03587">
    <property type="entry name" value="SOCS"/>
    <property type="match status" value="1"/>
</dbReference>
<evidence type="ECO:0000313" key="3">
    <source>
        <dbReference type="Proteomes" id="UP000499080"/>
    </source>
</evidence>
<dbReference type="AlphaFoldDB" id="A0A4Y2NQW1"/>
<dbReference type="Pfam" id="PF07525">
    <property type="entry name" value="SOCS_box"/>
    <property type="match status" value="1"/>
</dbReference>
<dbReference type="PROSITE" id="PS50225">
    <property type="entry name" value="SOCS"/>
    <property type="match status" value="1"/>
</dbReference>
<dbReference type="OrthoDB" id="6436962at2759"/>
<gene>
    <name evidence="2" type="ORF">AVEN_146922_1</name>
</gene>
<sequence>SDLNEEVLTRAGSWMSKERKRLTLQLLLIYLKASTGSCIASASEALRLIWNSLPVPFISHQEISLIFGELLCAKEIWDIYLFYAQAIGEFHEFLNPRSLKHLCRAAVRWTLGRQKWIPDGINELCLPTELKLFLNLDM</sequence>
<dbReference type="InterPro" id="IPR036036">
    <property type="entry name" value="SOCS_box-like_dom_sf"/>
</dbReference>
<evidence type="ECO:0000259" key="1">
    <source>
        <dbReference type="PROSITE" id="PS50225"/>
    </source>
</evidence>
<protein>
    <recommendedName>
        <fullName evidence="1">SOCS box domain-containing protein</fullName>
    </recommendedName>
</protein>
<keyword evidence="3" id="KW-1185">Reference proteome</keyword>
<dbReference type="InterPro" id="IPR001496">
    <property type="entry name" value="SOCS_box"/>
</dbReference>
<dbReference type="Gene3D" id="1.10.750.20">
    <property type="entry name" value="SOCS box"/>
    <property type="match status" value="1"/>
</dbReference>
<reference evidence="2 3" key="1">
    <citation type="journal article" date="2019" name="Sci. Rep.">
        <title>Orb-weaving spider Araneus ventricosus genome elucidates the spidroin gene catalogue.</title>
        <authorList>
            <person name="Kono N."/>
            <person name="Nakamura H."/>
            <person name="Ohtoshi R."/>
            <person name="Moran D.A.P."/>
            <person name="Shinohara A."/>
            <person name="Yoshida Y."/>
            <person name="Fujiwara M."/>
            <person name="Mori M."/>
            <person name="Tomita M."/>
            <person name="Arakawa K."/>
        </authorList>
    </citation>
    <scope>NUCLEOTIDE SEQUENCE [LARGE SCALE GENOMIC DNA]</scope>
</reference>
<accession>A0A4Y2NQW1</accession>
<feature type="non-terminal residue" evidence="2">
    <location>
        <position position="1"/>
    </location>
</feature>
<feature type="domain" description="SOCS box" evidence="1">
    <location>
        <begin position="95"/>
        <end position="138"/>
    </location>
</feature>
<evidence type="ECO:0000313" key="2">
    <source>
        <dbReference type="EMBL" id="GBN41223.1"/>
    </source>
</evidence>
<dbReference type="GO" id="GO:0035556">
    <property type="term" value="P:intracellular signal transduction"/>
    <property type="evidence" value="ECO:0007669"/>
    <property type="project" value="InterPro"/>
</dbReference>
<organism evidence="2 3">
    <name type="scientific">Araneus ventricosus</name>
    <name type="common">Orbweaver spider</name>
    <name type="synonym">Epeira ventricosa</name>
    <dbReference type="NCBI Taxonomy" id="182803"/>
    <lineage>
        <taxon>Eukaryota</taxon>
        <taxon>Metazoa</taxon>
        <taxon>Ecdysozoa</taxon>
        <taxon>Arthropoda</taxon>
        <taxon>Chelicerata</taxon>
        <taxon>Arachnida</taxon>
        <taxon>Araneae</taxon>
        <taxon>Araneomorphae</taxon>
        <taxon>Entelegynae</taxon>
        <taxon>Araneoidea</taxon>
        <taxon>Araneidae</taxon>
        <taxon>Araneus</taxon>
    </lineage>
</organism>
<name>A0A4Y2NQW1_ARAVE</name>